<gene>
    <name evidence="1" type="ORF">AB5J56_38790</name>
</gene>
<accession>A0AB39PI98</accession>
<reference evidence="1" key="1">
    <citation type="submission" date="2024-07" db="EMBL/GenBank/DDBJ databases">
        <authorList>
            <person name="Yu S.T."/>
        </authorList>
    </citation>
    <scope>NUCLEOTIDE SEQUENCE</scope>
    <source>
        <strain evidence="1">R21</strain>
    </source>
</reference>
<dbReference type="RefSeq" id="WP_369240105.1">
    <property type="nucleotide sequence ID" value="NZ_CP163435.1"/>
</dbReference>
<evidence type="ECO:0000313" key="1">
    <source>
        <dbReference type="EMBL" id="XDQ30301.1"/>
    </source>
</evidence>
<proteinExistence type="predicted"/>
<organism evidence="1">
    <name type="scientific">Streptomyces sp. R21</name>
    <dbReference type="NCBI Taxonomy" id="3238627"/>
    <lineage>
        <taxon>Bacteria</taxon>
        <taxon>Bacillati</taxon>
        <taxon>Actinomycetota</taxon>
        <taxon>Actinomycetes</taxon>
        <taxon>Kitasatosporales</taxon>
        <taxon>Streptomycetaceae</taxon>
        <taxon>Streptomyces</taxon>
    </lineage>
</organism>
<dbReference type="Pfam" id="PF19142">
    <property type="entry name" value="DUF5825"/>
    <property type="match status" value="1"/>
</dbReference>
<dbReference type="AlphaFoldDB" id="A0AB39PI98"/>
<dbReference type="InterPro" id="IPR043863">
    <property type="entry name" value="DUF5825"/>
</dbReference>
<protein>
    <submittedName>
        <fullName evidence="1">DUF5825 family protein</fullName>
    </submittedName>
</protein>
<sequence>MNALMDIAELRARGSDEGRVRVGGRPGSATLTLGYDWAELPTATELAALLPRVPVAAVRLAEPVDLSVLPAHVIVRIIALLRECSSVGAQVTWSLTLGAEQLDLIPHLDHLPAPNSITVSEQGTAYIEEWRSSGNFGLLYFRRGSTFLSVVDQRPESSGEFIMDDPTVIEAFFHCLEGRAWADVIRHPGRAAAARDLVSRGLIMRVGDHCVTLPVHMRSWPLGAALLGGTLASAGKKRDDAAE</sequence>
<dbReference type="EMBL" id="CP163435">
    <property type="protein sequence ID" value="XDQ30301.1"/>
    <property type="molecule type" value="Genomic_DNA"/>
</dbReference>
<name>A0AB39PI98_9ACTN</name>